<dbReference type="Proteomes" id="UP000214720">
    <property type="component" value="Unassembled WGS sequence"/>
</dbReference>
<evidence type="ECO:0000313" key="9">
    <source>
        <dbReference type="EMBL" id="OXC72068.1"/>
    </source>
</evidence>
<evidence type="ECO:0000256" key="7">
    <source>
        <dbReference type="ARBA" id="ARBA00023237"/>
    </source>
</evidence>
<dbReference type="SUPFAM" id="SSF54523">
    <property type="entry name" value="Pili subunits"/>
    <property type="match status" value="1"/>
</dbReference>
<keyword evidence="7" id="KW-0998">Cell outer membrane</keyword>
<dbReference type="Pfam" id="PF03895">
    <property type="entry name" value="YadA_anchor"/>
    <property type="match status" value="1"/>
</dbReference>
<evidence type="ECO:0000256" key="5">
    <source>
        <dbReference type="ARBA" id="ARBA00022729"/>
    </source>
</evidence>
<keyword evidence="4" id="KW-0812">Transmembrane</keyword>
<dbReference type="InterPro" id="IPR045584">
    <property type="entry name" value="Pilin-like"/>
</dbReference>
<protein>
    <recommendedName>
        <fullName evidence="8">Trimeric autotransporter adhesin YadA-like C-terminal membrane anchor domain-containing protein</fullName>
    </recommendedName>
</protein>
<dbReference type="GO" id="GO:0009279">
    <property type="term" value="C:cell outer membrane"/>
    <property type="evidence" value="ECO:0007669"/>
    <property type="project" value="UniProtKB-SubCell"/>
</dbReference>
<dbReference type="AlphaFoldDB" id="A0A226WN98"/>
<sequence>MAMPNLIPSSPGKTVVSAGAANYKGYNALAAGVTYRSENGKRLVNGAASVTQNGDAGVRAQAGYEF</sequence>
<dbReference type="GO" id="GO:0009986">
    <property type="term" value="C:cell surface"/>
    <property type="evidence" value="ECO:0007669"/>
    <property type="project" value="UniProtKB-SubCell"/>
</dbReference>
<evidence type="ECO:0000259" key="8">
    <source>
        <dbReference type="Pfam" id="PF03895"/>
    </source>
</evidence>
<keyword evidence="5" id="KW-0732">Signal</keyword>
<feature type="domain" description="Trimeric autotransporter adhesin YadA-like C-terminal membrane anchor" evidence="8">
    <location>
        <begin position="8"/>
        <end position="66"/>
    </location>
</feature>
<dbReference type="Gene3D" id="3.30.1300.30">
    <property type="entry name" value="GSPII I/J protein-like"/>
    <property type="match status" value="1"/>
</dbReference>
<evidence type="ECO:0000313" key="10">
    <source>
        <dbReference type="Proteomes" id="UP000214720"/>
    </source>
</evidence>
<dbReference type="InterPro" id="IPR005594">
    <property type="entry name" value="YadA_C"/>
</dbReference>
<reference evidence="10" key="1">
    <citation type="submission" date="2017-01" db="EMBL/GenBank/DDBJ databases">
        <title>Genome Analysis of Deinococcus marmoris KOPRI26562.</title>
        <authorList>
            <person name="Kim J.H."/>
            <person name="Oh H.-M."/>
        </authorList>
    </citation>
    <scope>NUCLEOTIDE SEQUENCE [LARGE SCALE GENOMIC DNA]</scope>
    <source>
        <strain evidence="10">PAMC 26633</strain>
    </source>
</reference>
<evidence type="ECO:0000256" key="4">
    <source>
        <dbReference type="ARBA" id="ARBA00022692"/>
    </source>
</evidence>
<comment type="caution">
    <text evidence="9">The sequence shown here is derived from an EMBL/GenBank/DDBJ whole genome shotgun (WGS) entry which is preliminary data.</text>
</comment>
<organism evidence="9 10">
    <name type="scientific">Caballeronia sordidicola</name>
    <name type="common">Burkholderia sordidicola</name>
    <dbReference type="NCBI Taxonomy" id="196367"/>
    <lineage>
        <taxon>Bacteria</taxon>
        <taxon>Pseudomonadati</taxon>
        <taxon>Pseudomonadota</taxon>
        <taxon>Betaproteobacteria</taxon>
        <taxon>Burkholderiales</taxon>
        <taxon>Burkholderiaceae</taxon>
        <taxon>Caballeronia</taxon>
    </lineage>
</organism>
<keyword evidence="6" id="KW-0472">Membrane</keyword>
<evidence type="ECO:0000256" key="6">
    <source>
        <dbReference type="ARBA" id="ARBA00023136"/>
    </source>
</evidence>
<name>A0A226WN98_CABSO</name>
<comment type="subcellular location">
    <subcellularLocation>
        <location evidence="2">Cell outer membrane</location>
    </subcellularLocation>
    <subcellularLocation>
        <location evidence="1">Cell surface</location>
    </subcellularLocation>
</comment>
<evidence type="ECO:0000256" key="2">
    <source>
        <dbReference type="ARBA" id="ARBA00004442"/>
    </source>
</evidence>
<gene>
    <name evidence="9" type="ORF">BSU04_43875</name>
</gene>
<accession>A0A226WN98</accession>
<evidence type="ECO:0000256" key="3">
    <source>
        <dbReference type="ARBA" id="ARBA00022452"/>
    </source>
</evidence>
<keyword evidence="3" id="KW-1134">Transmembrane beta strand</keyword>
<proteinExistence type="predicted"/>
<evidence type="ECO:0000256" key="1">
    <source>
        <dbReference type="ARBA" id="ARBA00004241"/>
    </source>
</evidence>
<dbReference type="EMBL" id="MTHB01000285">
    <property type="protein sequence ID" value="OXC72068.1"/>
    <property type="molecule type" value="Genomic_DNA"/>
</dbReference>